<protein>
    <submittedName>
        <fullName evidence="2">VOC family protein</fullName>
    </submittedName>
</protein>
<dbReference type="PANTHER" id="PTHR43279:SF1">
    <property type="entry name" value="CATECHOL-2,3-DIOXYGENASE"/>
    <property type="match status" value="1"/>
</dbReference>
<dbReference type="Pfam" id="PF00903">
    <property type="entry name" value="Glyoxalase"/>
    <property type="match status" value="2"/>
</dbReference>
<reference evidence="2" key="1">
    <citation type="submission" date="2022-05" db="EMBL/GenBank/DDBJ databases">
        <title>Comparative Genomics of Spacecraft Associated Microbes.</title>
        <authorList>
            <person name="Tran M.T."/>
            <person name="Wright A."/>
            <person name="Seuylemezian A."/>
            <person name="Eisen J."/>
            <person name="Coil D."/>
        </authorList>
    </citation>
    <scope>NUCLEOTIDE SEQUENCE</scope>
    <source>
        <strain evidence="2">214.1.1</strain>
    </source>
</reference>
<evidence type="ECO:0000313" key="3">
    <source>
        <dbReference type="Proteomes" id="UP001139179"/>
    </source>
</evidence>
<sequence>MKEFHHAHNIHVGQVVLKISDLQHSLKFYQEVIGLRVLHEEADRATLTADGLSPLLILEQPEHVTKKHGRTTGLYHFALLVPSRRDLADLFRHLLEVKWPLQGAADHFVSEAIYLADPDGNGIELYSDRPASTWKWENGEVLMATEPLDYQHLLSEEAKEWSGISEQTIIGHIHLHVAEWQETEKFYGEGLGFEVVCRYGTQALFVSTARYHHHIGLNTWNGLGAPAPAPESTGLRYFTLILPSAEERTAVVQRLQSLGFQVTELDDRVAVEDPSGTAIHLLTYGEKVV</sequence>
<dbReference type="PROSITE" id="PS51819">
    <property type="entry name" value="VOC"/>
    <property type="match status" value="2"/>
</dbReference>
<dbReference type="InterPro" id="IPR004360">
    <property type="entry name" value="Glyas_Fos-R_dOase_dom"/>
</dbReference>
<dbReference type="EMBL" id="JAMBOL010000037">
    <property type="protein sequence ID" value="MCM3716413.1"/>
    <property type="molecule type" value="Genomic_DNA"/>
</dbReference>
<proteinExistence type="predicted"/>
<accession>A0A9X2DWB9</accession>
<feature type="domain" description="VOC" evidence="1">
    <location>
        <begin position="11"/>
        <end position="128"/>
    </location>
</feature>
<gene>
    <name evidence="2" type="ORF">M3202_20410</name>
</gene>
<dbReference type="CDD" id="cd16359">
    <property type="entry name" value="VOC_BsCatE_like_C"/>
    <property type="match status" value="1"/>
</dbReference>
<keyword evidence="3" id="KW-1185">Reference proteome</keyword>
<dbReference type="RefSeq" id="WP_251225069.1">
    <property type="nucleotide sequence ID" value="NZ_JAMBOL010000037.1"/>
</dbReference>
<dbReference type="Proteomes" id="UP001139179">
    <property type="component" value="Unassembled WGS sequence"/>
</dbReference>
<organism evidence="2 3">
    <name type="scientific">Halalkalibacter oceani</name>
    <dbReference type="NCBI Taxonomy" id="1653776"/>
    <lineage>
        <taxon>Bacteria</taxon>
        <taxon>Bacillati</taxon>
        <taxon>Bacillota</taxon>
        <taxon>Bacilli</taxon>
        <taxon>Bacillales</taxon>
        <taxon>Bacillaceae</taxon>
        <taxon>Halalkalibacter</taxon>
    </lineage>
</organism>
<dbReference type="PANTHER" id="PTHR43279">
    <property type="entry name" value="CATECHOL-2,3-DIOXYGENASE"/>
    <property type="match status" value="1"/>
</dbReference>
<comment type="caution">
    <text evidence="2">The sequence shown here is derived from an EMBL/GenBank/DDBJ whole genome shotgun (WGS) entry which is preliminary data.</text>
</comment>
<dbReference type="InterPro" id="IPR037523">
    <property type="entry name" value="VOC_core"/>
</dbReference>
<feature type="domain" description="VOC" evidence="1">
    <location>
        <begin position="169"/>
        <end position="289"/>
    </location>
</feature>
<evidence type="ECO:0000259" key="1">
    <source>
        <dbReference type="PROSITE" id="PS51819"/>
    </source>
</evidence>
<dbReference type="AlphaFoldDB" id="A0A9X2DWB9"/>
<evidence type="ECO:0000313" key="2">
    <source>
        <dbReference type="EMBL" id="MCM3716413.1"/>
    </source>
</evidence>
<dbReference type="InterPro" id="IPR029068">
    <property type="entry name" value="Glyas_Bleomycin-R_OHBP_Dase"/>
</dbReference>
<dbReference type="SUPFAM" id="SSF54593">
    <property type="entry name" value="Glyoxalase/Bleomycin resistance protein/Dihydroxybiphenyl dioxygenase"/>
    <property type="match status" value="2"/>
</dbReference>
<dbReference type="Gene3D" id="3.10.180.10">
    <property type="entry name" value="2,3-Dihydroxybiphenyl 1,2-Dioxygenase, domain 1"/>
    <property type="match status" value="2"/>
</dbReference>
<name>A0A9X2DWB9_9BACI</name>